<keyword evidence="2" id="KW-1185">Reference proteome</keyword>
<reference evidence="1" key="1">
    <citation type="submission" date="2021-06" db="EMBL/GenBank/DDBJ databases">
        <title>Genome Sequence of Mortierella hyaline Strain SCG-10, a Cold-Adapted, Nitrate-Reducing Fungus Isolated from Soil in Minnesota, USA.</title>
        <authorList>
            <person name="Aldossari N."/>
        </authorList>
    </citation>
    <scope>NUCLEOTIDE SEQUENCE</scope>
    <source>
        <strain evidence="1">SCG-10</strain>
    </source>
</reference>
<name>A0A9P7Y6X5_9FUNG</name>
<organism evidence="1 2">
    <name type="scientific">Linnemannia hyalina</name>
    <dbReference type="NCBI Taxonomy" id="64524"/>
    <lineage>
        <taxon>Eukaryota</taxon>
        <taxon>Fungi</taxon>
        <taxon>Fungi incertae sedis</taxon>
        <taxon>Mucoromycota</taxon>
        <taxon>Mortierellomycotina</taxon>
        <taxon>Mortierellomycetes</taxon>
        <taxon>Mortierellales</taxon>
        <taxon>Mortierellaceae</taxon>
        <taxon>Linnemannia</taxon>
    </lineage>
</organism>
<dbReference type="AlphaFoldDB" id="A0A9P7Y6X5"/>
<evidence type="ECO:0000313" key="2">
    <source>
        <dbReference type="Proteomes" id="UP000707451"/>
    </source>
</evidence>
<proteinExistence type="predicted"/>
<dbReference type="Proteomes" id="UP000707451">
    <property type="component" value="Unassembled WGS sequence"/>
</dbReference>
<dbReference type="OrthoDB" id="2389045at2759"/>
<evidence type="ECO:0000313" key="1">
    <source>
        <dbReference type="EMBL" id="KAG9073183.1"/>
    </source>
</evidence>
<protein>
    <submittedName>
        <fullName evidence="1">Uncharacterized protein</fullName>
    </submittedName>
</protein>
<gene>
    <name evidence="1" type="ORF">KI688_000970</name>
</gene>
<sequence length="91" mass="10057">MAIRQHEILERQRQPENIQSDFAVLGDPESAAAAGCGIWEDPAGQGLSGIPKSTDWTFSTQDLLPVMVARLQDTPNVVTRLEIYHKDRAPT</sequence>
<comment type="caution">
    <text evidence="1">The sequence shown here is derived from an EMBL/GenBank/DDBJ whole genome shotgun (WGS) entry which is preliminary data.</text>
</comment>
<dbReference type="EMBL" id="JAHRHY010000001">
    <property type="protein sequence ID" value="KAG9073183.1"/>
    <property type="molecule type" value="Genomic_DNA"/>
</dbReference>
<accession>A0A9P7Y6X5</accession>